<gene>
    <name evidence="2" type="primary">Cnig_chr_IV.g13656</name>
    <name evidence="2" type="ORF">B9Z55_013656</name>
</gene>
<proteinExistence type="predicted"/>
<dbReference type="AlphaFoldDB" id="A0A2G5U2W4"/>
<feature type="signal peptide" evidence="1">
    <location>
        <begin position="1"/>
        <end position="18"/>
    </location>
</feature>
<dbReference type="OrthoDB" id="5880355at2759"/>
<dbReference type="EMBL" id="PDUG01000004">
    <property type="protein sequence ID" value="PIC33803.1"/>
    <property type="molecule type" value="Genomic_DNA"/>
</dbReference>
<comment type="caution">
    <text evidence="2">The sequence shown here is derived from an EMBL/GenBank/DDBJ whole genome shotgun (WGS) entry which is preliminary data.</text>
</comment>
<dbReference type="STRING" id="1611254.A0A2G5U2W4"/>
<organism evidence="2 3">
    <name type="scientific">Caenorhabditis nigoni</name>
    <dbReference type="NCBI Taxonomy" id="1611254"/>
    <lineage>
        <taxon>Eukaryota</taxon>
        <taxon>Metazoa</taxon>
        <taxon>Ecdysozoa</taxon>
        <taxon>Nematoda</taxon>
        <taxon>Chromadorea</taxon>
        <taxon>Rhabditida</taxon>
        <taxon>Rhabditina</taxon>
        <taxon>Rhabditomorpha</taxon>
        <taxon>Rhabditoidea</taxon>
        <taxon>Rhabditidae</taxon>
        <taxon>Peloderinae</taxon>
        <taxon>Caenorhabditis</taxon>
    </lineage>
</organism>
<feature type="chain" id="PRO_5013640238" evidence="1">
    <location>
        <begin position="19"/>
        <end position="248"/>
    </location>
</feature>
<evidence type="ECO:0000313" key="2">
    <source>
        <dbReference type="EMBL" id="PIC33803.1"/>
    </source>
</evidence>
<protein>
    <submittedName>
        <fullName evidence="2">Uncharacterized protein</fullName>
    </submittedName>
</protein>
<keyword evidence="1" id="KW-0732">Signal</keyword>
<keyword evidence="3" id="KW-1185">Reference proteome</keyword>
<sequence length="248" mass="27840">MNSILLLFLVFAIAGAAAQYEHLNKNPPTFAPGAFTYKFPPLNKRTFAPLDLAETTRRPHPPHHHSHGTPASQVSKSHFLSFYNFFQDSSSSKPLELFHITDSPQALVKKFPPVNTRGTYRPPSELIGHFPTSSVPHITKKSQNELYDPITWKPIRFTWKPVELAASKKRHFTHPPKEELGKHHTFAPGAFTQKFTLPPIGKKTFAPKEELSHHGEVTKVTVAPTGDVVTKKDKGSFITKKPSFTHQP</sequence>
<evidence type="ECO:0000256" key="1">
    <source>
        <dbReference type="SAM" id="SignalP"/>
    </source>
</evidence>
<dbReference type="Proteomes" id="UP000230233">
    <property type="component" value="Chromosome IV"/>
</dbReference>
<reference evidence="3" key="1">
    <citation type="submission" date="2017-10" db="EMBL/GenBank/DDBJ databases">
        <title>Rapid genome shrinkage in a self-fertile nematode reveals novel sperm competition proteins.</title>
        <authorList>
            <person name="Yin D."/>
            <person name="Schwarz E.M."/>
            <person name="Thomas C.G."/>
            <person name="Felde R.L."/>
            <person name="Korf I.F."/>
            <person name="Cutter A.D."/>
            <person name="Schartner C.M."/>
            <person name="Ralston E.J."/>
            <person name="Meyer B.J."/>
            <person name="Haag E.S."/>
        </authorList>
    </citation>
    <scope>NUCLEOTIDE SEQUENCE [LARGE SCALE GENOMIC DNA]</scope>
    <source>
        <strain evidence="3">JU1422</strain>
    </source>
</reference>
<accession>A0A2G5U2W4</accession>
<name>A0A2G5U2W4_9PELO</name>
<evidence type="ECO:0000313" key="3">
    <source>
        <dbReference type="Proteomes" id="UP000230233"/>
    </source>
</evidence>